<organism evidence="1 2">
    <name type="scientific">Acaulospora colombiana</name>
    <dbReference type="NCBI Taxonomy" id="27376"/>
    <lineage>
        <taxon>Eukaryota</taxon>
        <taxon>Fungi</taxon>
        <taxon>Fungi incertae sedis</taxon>
        <taxon>Mucoromycota</taxon>
        <taxon>Glomeromycotina</taxon>
        <taxon>Glomeromycetes</taxon>
        <taxon>Diversisporales</taxon>
        <taxon>Acaulosporaceae</taxon>
        <taxon>Acaulospora</taxon>
    </lineage>
</organism>
<accession>A0ACA9M5D3</accession>
<proteinExistence type="predicted"/>
<reference evidence="1" key="1">
    <citation type="submission" date="2021-06" db="EMBL/GenBank/DDBJ databases">
        <authorList>
            <person name="Kallberg Y."/>
            <person name="Tangrot J."/>
            <person name="Rosling A."/>
        </authorList>
    </citation>
    <scope>NUCLEOTIDE SEQUENCE</scope>
    <source>
        <strain evidence="1">CL356</strain>
    </source>
</reference>
<comment type="caution">
    <text evidence="1">The sequence shown here is derived from an EMBL/GenBank/DDBJ whole genome shotgun (WGS) entry which is preliminary data.</text>
</comment>
<feature type="non-terminal residue" evidence="1">
    <location>
        <position position="207"/>
    </location>
</feature>
<keyword evidence="2" id="KW-1185">Reference proteome</keyword>
<gene>
    <name evidence="1" type="ORF">ACOLOM_LOCUS5315</name>
</gene>
<sequence length="207" mass="23969">MLEIAYNNYKGRSSRDHKDHRFLLIPGGVGIGKTRMGWESQHLLSSIKSKDYDNDDFKEALKDPCYIFVDLNDRLRYTSSFDNEVESSVRIGARVAIASGLVSEELPTLINENIQLFNLSDVIYEIVKRRIIMKQRSIDAIIIHLDEYQIYISNTQKGKNMTWTQACDFFKLMLREIGSVMRGSMMTGTENELLFHDLRGKYFIIPI</sequence>
<evidence type="ECO:0000313" key="1">
    <source>
        <dbReference type="EMBL" id="CAG8563178.1"/>
    </source>
</evidence>
<dbReference type="Proteomes" id="UP000789525">
    <property type="component" value="Unassembled WGS sequence"/>
</dbReference>
<name>A0ACA9M5D3_9GLOM</name>
<dbReference type="EMBL" id="CAJVPT010009600">
    <property type="protein sequence ID" value="CAG8563178.1"/>
    <property type="molecule type" value="Genomic_DNA"/>
</dbReference>
<evidence type="ECO:0000313" key="2">
    <source>
        <dbReference type="Proteomes" id="UP000789525"/>
    </source>
</evidence>
<protein>
    <submittedName>
        <fullName evidence="1">3559_t:CDS:1</fullName>
    </submittedName>
</protein>